<dbReference type="InterPro" id="IPR007248">
    <property type="entry name" value="Mpv17_PMP22"/>
</dbReference>
<feature type="transmembrane region" description="Helical" evidence="8">
    <location>
        <begin position="350"/>
        <end position="366"/>
    </location>
</feature>
<dbReference type="PANTHER" id="PTHR11266">
    <property type="entry name" value="PEROXISOMAL MEMBRANE PROTEIN 2, PXMP2 MPV17"/>
    <property type="match status" value="1"/>
</dbReference>
<comment type="caution">
    <text evidence="9">The sequence shown here is derived from an EMBL/GenBank/DDBJ whole genome shotgun (WGS) entry which is preliminary data.</text>
</comment>
<evidence type="ECO:0000313" key="10">
    <source>
        <dbReference type="Proteomes" id="UP001303046"/>
    </source>
</evidence>
<accession>A0ABR1DEL1</accession>
<evidence type="ECO:0000256" key="8">
    <source>
        <dbReference type="SAM" id="Phobius"/>
    </source>
</evidence>
<evidence type="ECO:0000256" key="4">
    <source>
        <dbReference type="ARBA" id="ARBA00022989"/>
    </source>
</evidence>
<feature type="transmembrane region" description="Helical" evidence="8">
    <location>
        <begin position="113"/>
        <end position="137"/>
    </location>
</feature>
<comment type="subcellular location">
    <subcellularLocation>
        <location evidence="1">Membrane</location>
        <topology evidence="1">Multi-pass membrane protein</topology>
    </subcellularLocation>
</comment>
<feature type="transmembrane region" description="Helical" evidence="8">
    <location>
        <begin position="378"/>
        <end position="401"/>
    </location>
</feature>
<name>A0ABR1DEL1_NECAM</name>
<comment type="similarity">
    <text evidence="2">Belongs to the peroxisomal membrane protein PXMP2/4 family.</text>
</comment>
<protein>
    <recommendedName>
        <fullName evidence="6">Mitochondrial inner membrane protein Mpv17</fullName>
    </recommendedName>
</protein>
<evidence type="ECO:0000256" key="1">
    <source>
        <dbReference type="ARBA" id="ARBA00004141"/>
    </source>
</evidence>
<reference evidence="9 10" key="1">
    <citation type="submission" date="2023-08" db="EMBL/GenBank/DDBJ databases">
        <title>A Necator americanus chromosomal reference genome.</title>
        <authorList>
            <person name="Ilik V."/>
            <person name="Petrzelkova K.J."/>
            <person name="Pardy F."/>
            <person name="Fuh T."/>
            <person name="Niatou-Singa F.S."/>
            <person name="Gouil Q."/>
            <person name="Baker L."/>
            <person name="Ritchie M.E."/>
            <person name="Jex A.R."/>
            <person name="Gazzola D."/>
            <person name="Li H."/>
            <person name="Toshio Fujiwara R."/>
            <person name="Zhan B."/>
            <person name="Aroian R.V."/>
            <person name="Pafco B."/>
            <person name="Schwarz E.M."/>
        </authorList>
    </citation>
    <scope>NUCLEOTIDE SEQUENCE [LARGE SCALE GENOMIC DNA]</scope>
    <source>
        <strain evidence="9 10">Aroian</strain>
        <tissue evidence="9">Whole animal</tissue>
    </source>
</reference>
<proteinExistence type="inferred from homology"/>
<sequence length="485" mass="54458">MQVVVQNLSEPEDRSGNYPRQDDGRAINPEIFGLVQLVKNFNPSLSSPPVLIVVIAIVDIGMVADGFLNVNNCPISTMIPIWVIVAALSSIVEICCFSFKSHMESRNQTHPSWVRFIVGIVGVFRAGWYIPGCIWVYGVYGRVSFDSIDKENYCDQATYYIALLFSTIFSLMILLLIAFYGSLFLFCQGKKFKIDVSRRQLDPDCVDEWHSGLLSRHFINAYFNLQNPHQFCAHSHLETLLTAKIASESRLNGVGNESTERSGSVASFLGVSCPSYTPGLVVPANIPVPTPLLADIIFTKKGERPRTINILLQHKGDYANSIISKISTEASSSNPNRCVRSDFRGWTGRFFFLASAFIAPALNKWFKLLERVKGPPKIIPLFRVGIDQIAFAPVFNALILVNLRLLEGLGLETSYRKMKEDWWIIYSSSLKVWPAVQLVNFYLIPLNMRVIVIQLVAFFWNAYLSYKTQTALDQDISMLNGALAL</sequence>
<keyword evidence="10" id="KW-1185">Reference proteome</keyword>
<keyword evidence="5 8" id="KW-0472">Membrane</keyword>
<organism evidence="9 10">
    <name type="scientific">Necator americanus</name>
    <name type="common">Human hookworm</name>
    <dbReference type="NCBI Taxonomy" id="51031"/>
    <lineage>
        <taxon>Eukaryota</taxon>
        <taxon>Metazoa</taxon>
        <taxon>Ecdysozoa</taxon>
        <taxon>Nematoda</taxon>
        <taxon>Chromadorea</taxon>
        <taxon>Rhabditida</taxon>
        <taxon>Rhabditina</taxon>
        <taxon>Rhabditomorpha</taxon>
        <taxon>Strongyloidea</taxon>
        <taxon>Ancylostomatidae</taxon>
        <taxon>Bunostominae</taxon>
        <taxon>Necator</taxon>
    </lineage>
</organism>
<feature type="region of interest" description="Disordered" evidence="7">
    <location>
        <begin position="1"/>
        <end position="24"/>
    </location>
</feature>
<dbReference type="PANTHER" id="PTHR11266:SF17">
    <property type="entry name" value="PROTEIN MPV17"/>
    <property type="match status" value="1"/>
</dbReference>
<feature type="compositionally biased region" description="Basic and acidic residues" evidence="7">
    <location>
        <begin position="11"/>
        <end position="24"/>
    </location>
</feature>
<feature type="transmembrane region" description="Helical" evidence="8">
    <location>
        <begin position="157"/>
        <end position="186"/>
    </location>
</feature>
<dbReference type="Pfam" id="PF04117">
    <property type="entry name" value="Mpv17_PMP22"/>
    <property type="match status" value="1"/>
</dbReference>
<dbReference type="EMBL" id="JAVFWL010000004">
    <property type="protein sequence ID" value="KAK6748910.1"/>
    <property type="molecule type" value="Genomic_DNA"/>
</dbReference>
<evidence type="ECO:0000256" key="2">
    <source>
        <dbReference type="ARBA" id="ARBA00006824"/>
    </source>
</evidence>
<evidence type="ECO:0000256" key="7">
    <source>
        <dbReference type="SAM" id="MobiDB-lite"/>
    </source>
</evidence>
<evidence type="ECO:0000256" key="5">
    <source>
        <dbReference type="ARBA" id="ARBA00023136"/>
    </source>
</evidence>
<evidence type="ECO:0000313" key="9">
    <source>
        <dbReference type="EMBL" id="KAK6748910.1"/>
    </source>
</evidence>
<evidence type="ECO:0000256" key="3">
    <source>
        <dbReference type="ARBA" id="ARBA00022692"/>
    </source>
</evidence>
<keyword evidence="4 8" id="KW-1133">Transmembrane helix</keyword>
<gene>
    <name evidence="9" type="primary">Necator_chrIV.g14793</name>
    <name evidence="9" type="ORF">RB195_001498</name>
</gene>
<feature type="transmembrane region" description="Helical" evidence="8">
    <location>
        <begin position="49"/>
        <end position="67"/>
    </location>
</feature>
<keyword evidence="3 8" id="KW-0812">Transmembrane</keyword>
<dbReference type="Proteomes" id="UP001303046">
    <property type="component" value="Unassembled WGS sequence"/>
</dbReference>
<feature type="transmembrane region" description="Helical" evidence="8">
    <location>
        <begin position="79"/>
        <end position="101"/>
    </location>
</feature>
<evidence type="ECO:0000256" key="6">
    <source>
        <dbReference type="ARBA" id="ARBA00049743"/>
    </source>
</evidence>